<evidence type="ECO:0000313" key="3">
    <source>
        <dbReference type="Proteomes" id="UP000309488"/>
    </source>
</evidence>
<organism evidence="2 3">
    <name type="scientific">Pedobacter polaris</name>
    <dbReference type="NCBI Taxonomy" id="2571273"/>
    <lineage>
        <taxon>Bacteria</taxon>
        <taxon>Pseudomonadati</taxon>
        <taxon>Bacteroidota</taxon>
        <taxon>Sphingobacteriia</taxon>
        <taxon>Sphingobacteriales</taxon>
        <taxon>Sphingobacteriaceae</taxon>
        <taxon>Pedobacter</taxon>
    </lineage>
</organism>
<protein>
    <recommendedName>
        <fullName evidence="1">DUF5655 domain-containing protein</fullName>
    </recommendedName>
</protein>
<proteinExistence type="predicted"/>
<feature type="domain" description="DUF5655" evidence="1">
    <location>
        <begin position="26"/>
        <end position="133"/>
    </location>
</feature>
<dbReference type="OrthoDB" id="671474at2"/>
<accession>A0A4U1CU84</accession>
<dbReference type="Pfam" id="PF18899">
    <property type="entry name" value="DUF5655"/>
    <property type="match status" value="1"/>
</dbReference>
<dbReference type="RefSeq" id="WP_136838375.1">
    <property type="nucleotide sequence ID" value="NZ_SWBR01000001.1"/>
</dbReference>
<dbReference type="Proteomes" id="UP000309488">
    <property type="component" value="Unassembled WGS sequence"/>
</dbReference>
<dbReference type="EMBL" id="SWBR01000001">
    <property type="protein sequence ID" value="TKC12383.1"/>
    <property type="molecule type" value="Genomic_DNA"/>
</dbReference>
<keyword evidence="3" id="KW-1185">Reference proteome</keyword>
<comment type="caution">
    <text evidence="2">The sequence shown here is derived from an EMBL/GenBank/DDBJ whole genome shotgun (WGS) entry which is preliminary data.</text>
</comment>
<reference evidence="2 3" key="1">
    <citation type="submission" date="2019-04" db="EMBL/GenBank/DDBJ databases">
        <title>Pedobacter sp. RP-3-22 sp. nov., isolated from Arctic soil.</title>
        <authorList>
            <person name="Dahal R.H."/>
            <person name="Kim D.-U."/>
        </authorList>
    </citation>
    <scope>NUCLEOTIDE SEQUENCE [LARGE SCALE GENOMIC DNA]</scope>
    <source>
        <strain evidence="2 3">RP-3-22</strain>
    </source>
</reference>
<sequence>MWTCTLCSRSFKNNNQIHYCGDKAVSDFLVGKTAIAIHLFDHLISKFEEIGPVKLQATKSMIVISADVKFAYIITLGKTFVDVVFPFKELFDDNLCFRKMALVPGSNDYNHHLRIMIPDDINEEVFNYMKKVYANGKNL</sequence>
<dbReference type="AlphaFoldDB" id="A0A4U1CU84"/>
<dbReference type="InterPro" id="IPR043714">
    <property type="entry name" value="DUF5655"/>
</dbReference>
<evidence type="ECO:0000259" key="1">
    <source>
        <dbReference type="Pfam" id="PF18899"/>
    </source>
</evidence>
<evidence type="ECO:0000313" key="2">
    <source>
        <dbReference type="EMBL" id="TKC12383.1"/>
    </source>
</evidence>
<gene>
    <name evidence="2" type="ORF">FA048_01830</name>
</gene>
<name>A0A4U1CU84_9SPHI</name>